<comment type="caution">
    <text evidence="3">The sequence shown here is derived from an EMBL/GenBank/DDBJ whole genome shotgun (WGS) entry which is preliminary data.</text>
</comment>
<dbReference type="EMBL" id="JXAL01000003">
    <property type="protein sequence ID" value="KIL36981.1"/>
    <property type="molecule type" value="Genomic_DNA"/>
</dbReference>
<dbReference type="Gene3D" id="3.40.50.720">
    <property type="entry name" value="NAD(P)-binding Rossmann-like Domain"/>
    <property type="match status" value="1"/>
</dbReference>
<comment type="similarity">
    <text evidence="1">Belongs to the NAD(P)-dependent epimerase/dehydratase family.</text>
</comment>
<organism evidence="3 4">
    <name type="scientific">Cohnella kolymensis</name>
    <dbReference type="NCBI Taxonomy" id="1590652"/>
    <lineage>
        <taxon>Bacteria</taxon>
        <taxon>Bacillati</taxon>
        <taxon>Bacillota</taxon>
        <taxon>Bacilli</taxon>
        <taxon>Bacillales</taxon>
        <taxon>Paenibacillaceae</taxon>
        <taxon>Cohnella</taxon>
    </lineage>
</organism>
<dbReference type="Pfam" id="PF01370">
    <property type="entry name" value="Epimerase"/>
    <property type="match status" value="1"/>
</dbReference>
<name>A0ABR5A7L0_9BACL</name>
<evidence type="ECO:0000313" key="4">
    <source>
        <dbReference type="Proteomes" id="UP000054526"/>
    </source>
</evidence>
<reference evidence="3 4" key="1">
    <citation type="submission" date="2014-12" db="EMBL/GenBank/DDBJ databases">
        <title>Draft genome sequence of Cohnella kolymensis strain B-2846.</title>
        <authorList>
            <person name="Karlyshev A.V."/>
            <person name="Kudryashova E.B."/>
        </authorList>
    </citation>
    <scope>NUCLEOTIDE SEQUENCE [LARGE SCALE GENOMIC DNA]</scope>
    <source>
        <strain evidence="3 4">VKM B-2846</strain>
    </source>
</reference>
<protein>
    <recommendedName>
        <fullName evidence="2">NAD-dependent epimerase/dehydratase domain-containing protein</fullName>
    </recommendedName>
</protein>
<dbReference type="RefSeq" id="WP_041060252.1">
    <property type="nucleotide sequence ID" value="NZ_JXAL01000003.1"/>
</dbReference>
<feature type="domain" description="NAD-dependent epimerase/dehydratase" evidence="2">
    <location>
        <begin position="12"/>
        <end position="225"/>
    </location>
</feature>
<dbReference type="Proteomes" id="UP000054526">
    <property type="component" value="Unassembled WGS sequence"/>
</dbReference>
<gene>
    <name evidence="3" type="ORF">SD71_04615</name>
</gene>
<evidence type="ECO:0000313" key="3">
    <source>
        <dbReference type="EMBL" id="KIL36981.1"/>
    </source>
</evidence>
<sequence>MDIEQKGARSAVITGATGFIGAYLVRKMLVEGWNIHLICRSNANLERIRDITNELKLHVYDGSASHLNRIMDEARPHVVIHLAAMVITEYTPLDIEPMIQSNVLFGTQIAEAMVRAGCHYLINTGTLQQHFEGKPYGPTSLYAATKQAFDDILEYYIDTTPLKVVTLKLSHVYGPDDPKQKLFSLLRHAANMEQPLMMSPGHQLIDLVYIDDVVEAFYLAAMRFDEPMTAKHEKYYVSSGHPLELKELVSLYEKVTGKTISVHWGGRPYREREMMFPWPIGERVPGWQVTVLLEEGIRKMECPALE</sequence>
<dbReference type="InterPro" id="IPR036291">
    <property type="entry name" value="NAD(P)-bd_dom_sf"/>
</dbReference>
<evidence type="ECO:0000259" key="2">
    <source>
        <dbReference type="Pfam" id="PF01370"/>
    </source>
</evidence>
<keyword evidence="4" id="KW-1185">Reference proteome</keyword>
<dbReference type="InterPro" id="IPR001509">
    <property type="entry name" value="Epimerase_deHydtase"/>
</dbReference>
<accession>A0ABR5A7L0</accession>
<dbReference type="SUPFAM" id="SSF51735">
    <property type="entry name" value="NAD(P)-binding Rossmann-fold domains"/>
    <property type="match status" value="1"/>
</dbReference>
<proteinExistence type="inferred from homology"/>
<evidence type="ECO:0000256" key="1">
    <source>
        <dbReference type="ARBA" id="ARBA00007637"/>
    </source>
</evidence>
<dbReference type="PANTHER" id="PTHR43000">
    <property type="entry name" value="DTDP-D-GLUCOSE 4,6-DEHYDRATASE-RELATED"/>
    <property type="match status" value="1"/>
</dbReference>